<proteinExistence type="predicted"/>
<dbReference type="InterPro" id="IPR051081">
    <property type="entry name" value="HTH_MetalResp_TranReg"/>
</dbReference>
<dbReference type="GO" id="GO:0003677">
    <property type="term" value="F:DNA binding"/>
    <property type="evidence" value="ECO:0007669"/>
    <property type="project" value="UniProtKB-KW"/>
</dbReference>
<accession>A0A7C3MGT0</accession>
<evidence type="ECO:0000256" key="2">
    <source>
        <dbReference type="ARBA" id="ARBA00023125"/>
    </source>
</evidence>
<dbReference type="EMBL" id="DTIN01000008">
    <property type="protein sequence ID" value="HFX12708.1"/>
    <property type="molecule type" value="Genomic_DNA"/>
</dbReference>
<organism evidence="5">
    <name type="scientific">Dictyoglomus thermophilum</name>
    <dbReference type="NCBI Taxonomy" id="14"/>
    <lineage>
        <taxon>Bacteria</taxon>
        <taxon>Pseudomonadati</taxon>
        <taxon>Dictyoglomota</taxon>
        <taxon>Dictyoglomia</taxon>
        <taxon>Dictyoglomales</taxon>
        <taxon>Dictyoglomaceae</taxon>
        <taxon>Dictyoglomus</taxon>
    </lineage>
</organism>
<keyword evidence="1" id="KW-0805">Transcription regulation</keyword>
<dbReference type="NCBIfam" id="NF033789">
    <property type="entry name" value="repress_SdpR"/>
    <property type="match status" value="1"/>
</dbReference>
<keyword evidence="3" id="KW-0804">Transcription</keyword>
<name>A0A7C3MGT0_DICTH</name>
<evidence type="ECO:0000256" key="3">
    <source>
        <dbReference type="ARBA" id="ARBA00023163"/>
    </source>
</evidence>
<protein>
    <submittedName>
        <fullName evidence="5">ArsR family transcriptional regulator</fullName>
    </submittedName>
</protein>
<dbReference type="GO" id="GO:0003700">
    <property type="term" value="F:DNA-binding transcription factor activity"/>
    <property type="evidence" value="ECO:0007669"/>
    <property type="project" value="InterPro"/>
</dbReference>
<dbReference type="Gene3D" id="1.10.10.10">
    <property type="entry name" value="Winged helix-like DNA-binding domain superfamily/Winged helix DNA-binding domain"/>
    <property type="match status" value="1"/>
</dbReference>
<feature type="domain" description="HTH arsR-type" evidence="4">
    <location>
        <begin position="1"/>
        <end position="89"/>
    </location>
</feature>
<dbReference type="InterPro" id="IPR036390">
    <property type="entry name" value="WH_DNA-bd_sf"/>
</dbReference>
<dbReference type="CDD" id="cd00090">
    <property type="entry name" value="HTH_ARSR"/>
    <property type="match status" value="1"/>
</dbReference>
<dbReference type="AlphaFoldDB" id="A0A7C3MGT0"/>
<sequence>MRFNLLFKALSDETRREILKILSERDMTAGEIADRFQKSWPTISHHLEILKQAELITDEKRGKYIIYSLNTTVFQEIIIWFMNNFIKEDKKTNV</sequence>
<dbReference type="InterPro" id="IPR011991">
    <property type="entry name" value="ArsR-like_HTH"/>
</dbReference>
<evidence type="ECO:0000256" key="1">
    <source>
        <dbReference type="ARBA" id="ARBA00023015"/>
    </source>
</evidence>
<comment type="caution">
    <text evidence="5">The sequence shown here is derived from an EMBL/GenBank/DDBJ whole genome shotgun (WGS) entry which is preliminary data.</text>
</comment>
<dbReference type="PANTHER" id="PTHR33154">
    <property type="entry name" value="TRANSCRIPTIONAL REGULATOR, ARSR FAMILY"/>
    <property type="match status" value="1"/>
</dbReference>
<dbReference type="Pfam" id="PF01022">
    <property type="entry name" value="HTH_5"/>
    <property type="match status" value="1"/>
</dbReference>
<dbReference type="PANTHER" id="PTHR33154:SF33">
    <property type="entry name" value="TRANSCRIPTIONAL REPRESSOR SDPR"/>
    <property type="match status" value="1"/>
</dbReference>
<dbReference type="NCBIfam" id="NF033788">
    <property type="entry name" value="HTH_metalloreg"/>
    <property type="match status" value="1"/>
</dbReference>
<dbReference type="InterPro" id="IPR001845">
    <property type="entry name" value="HTH_ArsR_DNA-bd_dom"/>
</dbReference>
<dbReference type="PRINTS" id="PR00778">
    <property type="entry name" value="HTHARSR"/>
</dbReference>
<gene>
    <name evidence="5" type="ORF">ENW00_00875</name>
</gene>
<evidence type="ECO:0000313" key="5">
    <source>
        <dbReference type="EMBL" id="HFX12708.1"/>
    </source>
</evidence>
<dbReference type="SMART" id="SM00418">
    <property type="entry name" value="HTH_ARSR"/>
    <property type="match status" value="1"/>
</dbReference>
<dbReference type="InterPro" id="IPR047796">
    <property type="entry name" value="SdpR-like_repress"/>
</dbReference>
<dbReference type="InterPro" id="IPR036388">
    <property type="entry name" value="WH-like_DNA-bd_sf"/>
</dbReference>
<dbReference type="SUPFAM" id="SSF46785">
    <property type="entry name" value="Winged helix' DNA-binding domain"/>
    <property type="match status" value="1"/>
</dbReference>
<reference evidence="5" key="1">
    <citation type="journal article" date="2020" name="mSystems">
        <title>Genome- and Community-Level Interaction Insights into Carbon Utilization and Element Cycling Functions of Hydrothermarchaeota in Hydrothermal Sediment.</title>
        <authorList>
            <person name="Zhou Z."/>
            <person name="Liu Y."/>
            <person name="Xu W."/>
            <person name="Pan J."/>
            <person name="Luo Z.H."/>
            <person name="Li M."/>
        </authorList>
    </citation>
    <scope>NUCLEOTIDE SEQUENCE [LARGE SCALE GENOMIC DNA]</scope>
    <source>
        <strain evidence="5">SpSt-81</strain>
    </source>
</reference>
<keyword evidence="2" id="KW-0238">DNA-binding</keyword>
<evidence type="ECO:0000259" key="4">
    <source>
        <dbReference type="PROSITE" id="PS50987"/>
    </source>
</evidence>
<dbReference type="PROSITE" id="PS50987">
    <property type="entry name" value="HTH_ARSR_2"/>
    <property type="match status" value="1"/>
</dbReference>